<evidence type="ECO:0000256" key="2">
    <source>
        <dbReference type="SAM" id="Phobius"/>
    </source>
</evidence>
<feature type="compositionally biased region" description="Polar residues" evidence="1">
    <location>
        <begin position="547"/>
        <end position="558"/>
    </location>
</feature>
<sequence>MLTKEQYYRTKLNISCQMIPRYPTQRLMDRLFTSTPQKKMGIKSMSKLLTVVMTIRENKDLAQDDLYLILVIKNQGYAENLKLANKMKALSFKDIMESEIYATYYFSSEIGIIDMRSSKFRDEHNIKEHIIIISLSDISENPIVRMLFGWFSDFDNIIVNQVLFTFYRQGGFLFRNDTIETWYWDVSRYSEYRPSIKYDYNDNTFLWVITTIFYKFLIILGAIVAYAHISWINALLIRVAILCSNIVIFPILSCTRSILRANLNRFQIAAIYRSSPHIGALAAYLDRRRSSKCSLIFSFIACLMVFYFMFAACYFLWNQTVFPHLIAKGINDMYFFYHNWVEFMALFFIRTRSSIKYFPKLVTIVNIIFQFYINQYFYAAQYEMFYCLSSITMLLLFGFIKYFEQPSMNSWNPFGSYTPSITNPRAGYQLVTVNSFMLGFDIWTMFHPLKFRDTFLVSEQRQYDLLAGQEILGFDFDPQPREVPDLQRRVPQAPQQIQMAVIQRRRDQSQQLNQPEGDLERQQVQADEEIVGENSQDLLDNPHPNEQDNFQSSLNSQEQIDRNFFRNT</sequence>
<keyword evidence="2" id="KW-0472">Membrane</keyword>
<proteinExistence type="predicted"/>
<dbReference type="OMA" id="QCITASI"/>
<organism evidence="3 4">
    <name type="scientific">Stylonychia lemnae</name>
    <name type="common">Ciliate</name>
    <dbReference type="NCBI Taxonomy" id="5949"/>
    <lineage>
        <taxon>Eukaryota</taxon>
        <taxon>Sar</taxon>
        <taxon>Alveolata</taxon>
        <taxon>Ciliophora</taxon>
        <taxon>Intramacronucleata</taxon>
        <taxon>Spirotrichea</taxon>
        <taxon>Stichotrichia</taxon>
        <taxon>Sporadotrichida</taxon>
        <taxon>Oxytrichidae</taxon>
        <taxon>Stylonychinae</taxon>
        <taxon>Stylonychia</taxon>
    </lineage>
</organism>
<name>A0A078B1Z8_STYLE</name>
<feature type="transmembrane region" description="Helical" evidence="2">
    <location>
        <begin position="329"/>
        <end position="349"/>
    </location>
</feature>
<evidence type="ECO:0000256" key="1">
    <source>
        <dbReference type="SAM" id="MobiDB-lite"/>
    </source>
</evidence>
<dbReference type="OrthoDB" id="289147at2759"/>
<dbReference type="EMBL" id="CCKQ01015500">
    <property type="protein sequence ID" value="CDW87312.1"/>
    <property type="molecule type" value="Genomic_DNA"/>
</dbReference>
<dbReference type="AlphaFoldDB" id="A0A078B1Z8"/>
<keyword evidence="4" id="KW-1185">Reference proteome</keyword>
<feature type="transmembrane region" description="Helical" evidence="2">
    <location>
        <begin position="235"/>
        <end position="255"/>
    </location>
</feature>
<dbReference type="InParanoid" id="A0A078B1Z8"/>
<protein>
    <submittedName>
        <fullName evidence="3">Uncharacterized protein</fullName>
    </submittedName>
</protein>
<feature type="transmembrane region" description="Helical" evidence="2">
    <location>
        <begin position="295"/>
        <end position="317"/>
    </location>
</feature>
<dbReference type="Proteomes" id="UP000039865">
    <property type="component" value="Unassembled WGS sequence"/>
</dbReference>
<feature type="transmembrane region" description="Helical" evidence="2">
    <location>
        <begin position="361"/>
        <end position="378"/>
    </location>
</feature>
<evidence type="ECO:0000313" key="3">
    <source>
        <dbReference type="EMBL" id="CDW87312.1"/>
    </source>
</evidence>
<gene>
    <name evidence="3" type="primary">Contig4542.g4848</name>
    <name evidence="3" type="ORF">STYLEM_16415</name>
</gene>
<keyword evidence="2" id="KW-1133">Transmembrane helix</keyword>
<keyword evidence="2" id="KW-0812">Transmembrane</keyword>
<reference evidence="3 4" key="1">
    <citation type="submission" date="2014-06" db="EMBL/GenBank/DDBJ databases">
        <authorList>
            <person name="Swart Estienne"/>
        </authorList>
    </citation>
    <scope>NUCLEOTIDE SEQUENCE [LARGE SCALE GENOMIC DNA]</scope>
    <source>
        <strain evidence="3 4">130c</strain>
    </source>
</reference>
<feature type="transmembrane region" description="Helical" evidence="2">
    <location>
        <begin position="384"/>
        <end position="403"/>
    </location>
</feature>
<feature type="transmembrane region" description="Helical" evidence="2">
    <location>
        <begin position="205"/>
        <end position="229"/>
    </location>
</feature>
<feature type="compositionally biased region" description="Basic and acidic residues" evidence="1">
    <location>
        <begin position="559"/>
        <end position="568"/>
    </location>
</feature>
<accession>A0A078B1Z8</accession>
<feature type="region of interest" description="Disordered" evidence="1">
    <location>
        <begin position="535"/>
        <end position="568"/>
    </location>
</feature>
<evidence type="ECO:0000313" key="4">
    <source>
        <dbReference type="Proteomes" id="UP000039865"/>
    </source>
</evidence>
<feature type="region of interest" description="Disordered" evidence="1">
    <location>
        <begin position="504"/>
        <end position="523"/>
    </location>
</feature>